<keyword evidence="17" id="KW-0238">DNA-binding</keyword>
<proteinExistence type="inferred from homology"/>
<dbReference type="PROSITE" id="PS50878">
    <property type="entry name" value="RT_POL"/>
    <property type="match status" value="1"/>
</dbReference>
<name>A0A9J8AS54_CYPCA</name>
<evidence type="ECO:0000256" key="10">
    <source>
        <dbReference type="ARBA" id="ARBA00022750"/>
    </source>
</evidence>
<feature type="domain" description="Reverse transcriptase" evidence="22">
    <location>
        <begin position="533"/>
        <end position="712"/>
    </location>
</feature>
<dbReference type="InterPro" id="IPR012337">
    <property type="entry name" value="RNaseH-like_sf"/>
</dbReference>
<dbReference type="InterPro" id="IPR005162">
    <property type="entry name" value="Retrotrans_gag_dom"/>
</dbReference>
<evidence type="ECO:0000256" key="18">
    <source>
        <dbReference type="ARBA" id="ARBA00023172"/>
    </source>
</evidence>
<dbReference type="InterPro" id="IPR021109">
    <property type="entry name" value="Peptidase_aspartic_dom_sf"/>
</dbReference>
<dbReference type="InterPro" id="IPR041373">
    <property type="entry name" value="RT_RNaseH"/>
</dbReference>
<dbReference type="Ensembl" id="ENSCCRT00000201312.1">
    <property type="protein sequence ID" value="ENSCCRP00000144070.1"/>
    <property type="gene ID" value="ENSCCRG00000056002.1"/>
</dbReference>
<evidence type="ECO:0000256" key="7">
    <source>
        <dbReference type="ARBA" id="ARBA00022695"/>
    </source>
</evidence>
<evidence type="ECO:0000313" key="24">
    <source>
        <dbReference type="Ensembl" id="ENSCCRP00000144070.1"/>
    </source>
</evidence>
<dbReference type="Pfam" id="PF00078">
    <property type="entry name" value="RVT_1"/>
    <property type="match status" value="1"/>
</dbReference>
<dbReference type="EC" id="2.7.7.49" evidence="4"/>
<comment type="similarity">
    <text evidence="2">Belongs to the beta type-B retroviral polymerase family. HERV class-II K(HML-2) pol subfamily.</text>
</comment>
<evidence type="ECO:0000256" key="4">
    <source>
        <dbReference type="ARBA" id="ARBA00012493"/>
    </source>
</evidence>
<keyword evidence="7" id="KW-0548">Nucleotidyltransferase</keyword>
<dbReference type="OMA" id="FEWGHAS"/>
<reference evidence="24" key="1">
    <citation type="submission" date="2025-08" db="UniProtKB">
        <authorList>
            <consortium name="Ensembl"/>
        </authorList>
    </citation>
    <scope>IDENTIFICATION</scope>
</reference>
<keyword evidence="12" id="KW-0378">Hydrolase</keyword>
<evidence type="ECO:0000256" key="15">
    <source>
        <dbReference type="ARBA" id="ARBA00022918"/>
    </source>
</evidence>
<dbReference type="Gene3D" id="3.30.420.10">
    <property type="entry name" value="Ribonuclease H-like superfamily/Ribonuclease H"/>
    <property type="match status" value="1"/>
</dbReference>
<dbReference type="InterPro" id="IPR036397">
    <property type="entry name" value="RNaseH_sf"/>
</dbReference>
<keyword evidence="11" id="KW-0255">Endonuclease</keyword>
<dbReference type="GO" id="GO:0004523">
    <property type="term" value="F:RNA-DNA hybrid ribonuclease activity"/>
    <property type="evidence" value="ECO:0007669"/>
    <property type="project" value="UniProtKB-EC"/>
</dbReference>
<feature type="domain" description="Integrase catalytic" evidence="23">
    <location>
        <begin position="1051"/>
        <end position="1210"/>
    </location>
</feature>
<evidence type="ECO:0000313" key="25">
    <source>
        <dbReference type="Proteomes" id="UP001108240"/>
    </source>
</evidence>
<dbReference type="Pfam" id="PF17921">
    <property type="entry name" value="Integrase_H2C2"/>
    <property type="match status" value="1"/>
</dbReference>
<dbReference type="InterPro" id="IPR056924">
    <property type="entry name" value="SH3_Tf2-1"/>
</dbReference>
<evidence type="ECO:0000256" key="11">
    <source>
        <dbReference type="ARBA" id="ARBA00022759"/>
    </source>
</evidence>
<protein>
    <recommendedName>
        <fullName evidence="19">Gypsy retrotransposon integrase-like protein 1</fullName>
        <ecNumber evidence="4">2.7.7.49</ecNumber>
        <ecNumber evidence="3">3.1.26.4</ecNumber>
    </recommendedName>
</protein>
<evidence type="ECO:0000256" key="13">
    <source>
        <dbReference type="ARBA" id="ARBA00022842"/>
    </source>
</evidence>
<keyword evidence="6" id="KW-0808">Transferase</keyword>
<dbReference type="PANTHER" id="PTHR37984:SF5">
    <property type="entry name" value="PROTEIN NYNRIN-LIKE"/>
    <property type="match status" value="1"/>
</dbReference>
<feature type="region of interest" description="Disordered" evidence="20">
    <location>
        <begin position="1404"/>
        <end position="1427"/>
    </location>
</feature>
<dbReference type="Pfam" id="PF24626">
    <property type="entry name" value="SH3_Tf2-1"/>
    <property type="match status" value="1"/>
</dbReference>
<dbReference type="InterPro" id="IPR043128">
    <property type="entry name" value="Rev_trsase/Diguanyl_cyclase"/>
</dbReference>
<keyword evidence="9" id="KW-0479">Metal-binding</keyword>
<evidence type="ECO:0000256" key="19">
    <source>
        <dbReference type="ARBA" id="ARBA00039658"/>
    </source>
</evidence>
<dbReference type="FunFam" id="1.10.340.70:FF:000001">
    <property type="entry name" value="Retrovirus-related Pol polyprotein from transposon gypsy-like Protein"/>
    <property type="match status" value="1"/>
</dbReference>
<dbReference type="InterPro" id="IPR001584">
    <property type="entry name" value="Integrase_cat-core"/>
</dbReference>
<organism evidence="24 25">
    <name type="scientific">Cyprinus carpio carpio</name>
    <dbReference type="NCBI Taxonomy" id="630221"/>
    <lineage>
        <taxon>Eukaryota</taxon>
        <taxon>Metazoa</taxon>
        <taxon>Chordata</taxon>
        <taxon>Craniata</taxon>
        <taxon>Vertebrata</taxon>
        <taxon>Euteleostomi</taxon>
        <taxon>Actinopterygii</taxon>
        <taxon>Neopterygii</taxon>
        <taxon>Teleostei</taxon>
        <taxon>Ostariophysi</taxon>
        <taxon>Cypriniformes</taxon>
        <taxon>Cyprinidae</taxon>
        <taxon>Cyprininae</taxon>
        <taxon>Cyprinus</taxon>
    </lineage>
</organism>
<dbReference type="Gene3D" id="1.10.340.70">
    <property type="match status" value="1"/>
</dbReference>
<dbReference type="InterPro" id="IPR023780">
    <property type="entry name" value="Chromo_domain"/>
</dbReference>
<dbReference type="InterPro" id="IPR041588">
    <property type="entry name" value="Integrase_H2C2"/>
</dbReference>
<keyword evidence="5" id="KW-0645">Protease</keyword>
<evidence type="ECO:0000256" key="5">
    <source>
        <dbReference type="ARBA" id="ARBA00022670"/>
    </source>
</evidence>
<evidence type="ECO:0000256" key="20">
    <source>
        <dbReference type="SAM" id="MobiDB-lite"/>
    </source>
</evidence>
<dbReference type="Pfam" id="PF00385">
    <property type="entry name" value="Chromo"/>
    <property type="match status" value="1"/>
</dbReference>
<feature type="region of interest" description="Disordered" evidence="20">
    <location>
        <begin position="52"/>
        <end position="74"/>
    </location>
</feature>
<dbReference type="GO" id="GO:0003677">
    <property type="term" value="F:DNA binding"/>
    <property type="evidence" value="ECO:0007669"/>
    <property type="project" value="UniProtKB-KW"/>
</dbReference>
<dbReference type="GO" id="GO:0003887">
    <property type="term" value="F:DNA-directed DNA polymerase activity"/>
    <property type="evidence" value="ECO:0007669"/>
    <property type="project" value="UniProtKB-KW"/>
</dbReference>
<dbReference type="InterPro" id="IPR016197">
    <property type="entry name" value="Chromo-like_dom_sf"/>
</dbReference>
<evidence type="ECO:0000256" key="2">
    <source>
        <dbReference type="ARBA" id="ARBA00010879"/>
    </source>
</evidence>
<evidence type="ECO:0000259" key="22">
    <source>
        <dbReference type="PROSITE" id="PS50878"/>
    </source>
</evidence>
<dbReference type="SUPFAM" id="SSF56672">
    <property type="entry name" value="DNA/RNA polymerases"/>
    <property type="match status" value="1"/>
</dbReference>
<dbReference type="Gene3D" id="2.40.70.10">
    <property type="entry name" value="Acid Proteases"/>
    <property type="match status" value="1"/>
</dbReference>
<dbReference type="Gene3D" id="3.10.10.10">
    <property type="entry name" value="HIV Type 1 Reverse Transcriptase, subunit A, domain 1"/>
    <property type="match status" value="1"/>
</dbReference>
<evidence type="ECO:0000256" key="6">
    <source>
        <dbReference type="ARBA" id="ARBA00022679"/>
    </source>
</evidence>
<dbReference type="Pfam" id="PF03732">
    <property type="entry name" value="Retrotrans_gag"/>
    <property type="match status" value="1"/>
</dbReference>
<evidence type="ECO:0000256" key="16">
    <source>
        <dbReference type="ARBA" id="ARBA00022932"/>
    </source>
</evidence>
<evidence type="ECO:0000256" key="17">
    <source>
        <dbReference type="ARBA" id="ARBA00023125"/>
    </source>
</evidence>
<feature type="compositionally biased region" description="Low complexity" evidence="20">
    <location>
        <begin position="253"/>
        <end position="262"/>
    </location>
</feature>
<dbReference type="EC" id="3.1.26.4" evidence="3"/>
<accession>A0A9J8AS54</accession>
<evidence type="ECO:0000259" key="23">
    <source>
        <dbReference type="PROSITE" id="PS50994"/>
    </source>
</evidence>
<dbReference type="PANTHER" id="PTHR37984">
    <property type="entry name" value="PROTEIN CBG26694"/>
    <property type="match status" value="1"/>
</dbReference>
<dbReference type="CDD" id="cd00303">
    <property type="entry name" value="retropepsin_like"/>
    <property type="match status" value="1"/>
</dbReference>
<keyword evidence="10" id="KW-0064">Aspartyl protease</keyword>
<dbReference type="SMART" id="SM00298">
    <property type="entry name" value="CHROMO"/>
    <property type="match status" value="1"/>
</dbReference>
<keyword evidence="25" id="KW-1185">Reference proteome</keyword>
<dbReference type="Gene3D" id="3.10.20.370">
    <property type="match status" value="1"/>
</dbReference>
<evidence type="ECO:0000256" key="9">
    <source>
        <dbReference type="ARBA" id="ARBA00022723"/>
    </source>
</evidence>
<dbReference type="InterPro" id="IPR000953">
    <property type="entry name" value="Chromo/chromo_shadow_dom"/>
</dbReference>
<dbReference type="PROSITE" id="PS50994">
    <property type="entry name" value="INTEGRASE"/>
    <property type="match status" value="1"/>
</dbReference>
<dbReference type="Pfam" id="PF17917">
    <property type="entry name" value="RT_RNaseH"/>
    <property type="match status" value="1"/>
</dbReference>
<keyword evidence="14" id="KW-0229">DNA integration</keyword>
<dbReference type="Gene3D" id="2.40.50.40">
    <property type="match status" value="1"/>
</dbReference>
<dbReference type="CDD" id="cd01647">
    <property type="entry name" value="RT_LTR"/>
    <property type="match status" value="1"/>
</dbReference>
<dbReference type="Gene3D" id="3.30.70.270">
    <property type="match status" value="2"/>
</dbReference>
<dbReference type="SUPFAM" id="SSF53098">
    <property type="entry name" value="Ribonuclease H-like"/>
    <property type="match status" value="1"/>
</dbReference>
<sequence>MDSAGSDPLRSALVQQGVLLGQHATQLNTTTQDVDALSARVSELFTRVDGLQREATSRGSVPHTGMSHDSEPHANNPPVYDGDPNACQAFLSQCLLVFSLQPRRYANEEAKVAYVLTLLSGRAREWGIAVWRSRAPCCATFADFSQEMAKLFDRSAQGDEAAAQLSRLSQGRSSVTDYAIQFQTLAAACGWNESALRARFLEGLDFAIADELAAIELPRELDNLINLALRIEGRLSRRRKQRQTSAPWRHLESPSASSASRQLSEEEPMQLGRLRLTPQQKQGVSILRQGRPLRPSVAVKSQGPPVRRRVLVGTVLSSSSPAARTQLPFQLSFQSRSHAGLALVDSGAEGNFLDAASAQRWGIPLIPLVSPVSAWSLSGRPLTTITHVTPKINLHIAGSHCELIELFIIDSPKAPLILGHPWLHKHNPHIDWVSNSVLSWSQSCHVSCLGAAFPPVSVSCVPQEDPSDLTGVPAEYHDLRAVFSRARATSLPPHRPYDCAIDLLPGSSPPKGRLYSLSGPEREAMDKYIRESLQAGLIRHSSSPAGAGFFFVQKKDGSLRPCIDYRGLNDITIKNRYPLPLMSSAFELLQGARVFTKLDLRNAYHLVRIREGDEWKTAFNTPSGHYEYLVLPFGLTNAPAVFQGLVNSVLGDMINQFVFVYLDDILIFSSSLQSHTQHVRRVLQRLLENQLFVKAEKCEFHAESVTFLGHIISTEGIKPDPAKIKAVAQWPVPDSRKALQRFLGFANFYRRYIRNFGQIAAPLTALTSTKVSFRWNREAQVAFDILKSRFVSAPVLLVPDPEAQFIVEVDASDVGVGAVLSQRSLHDGKLHPCAFFSRRLSPAERNYDIGNRELLAVRLALGEWRHWLEGSVQPFLVWTDHKNLEYIRSAKRLSSRQARWALFFARFNFTLSYRPGSKNTKPDALSRLFGAPGREFAAEAILPEGVVVGALSWGIEQRVEEAGRGVQVPGECPAGRLPVPAALRSEVFEWGHASRLVCHPGIRRTLSAIRQRFWWPTMAADVRQFVLACPTCAQSKPVNRPPDGLLNPLPIPSRPWSHIALDFVSGLPPSKGNTVILTVVDRFSKAVHFIPLSKLPSARETAQLVVDHVFRLHGLPVDVVSDRGPQFVSRFWREFCRQIGASASLSSGFHPQTNGQCERANQDLGRMLRCLASNNPSSWCQQLSWAEYAHNTLPVAASGMSPFECAVGYNPPLFPSQEPDAAVPSALAFVQRCRRTWEKVRRILIQTSGRTKTAADRRRSSPPAYVCGQRVWLSTKDLPLRAPSRKLAPRFIGPFRITKVVSPVAIRLKLPPTLGRVHPVFHVSRVKPVFSSPLNPACSRPTPPPPRLVDGSPTYTVKRLLDERRRGRGFQYLVDWEGYGPEERCWVPSRDILDRSLIEDFRRHRGRPLPRASGDAPGRGGTVGSRA</sequence>
<dbReference type="GO" id="GO:0006508">
    <property type="term" value="P:proteolysis"/>
    <property type="evidence" value="ECO:0007669"/>
    <property type="project" value="UniProtKB-KW"/>
</dbReference>
<evidence type="ECO:0000256" key="14">
    <source>
        <dbReference type="ARBA" id="ARBA00022908"/>
    </source>
</evidence>
<dbReference type="Pfam" id="PF00665">
    <property type="entry name" value="rve"/>
    <property type="match status" value="1"/>
</dbReference>
<evidence type="ECO:0000256" key="12">
    <source>
        <dbReference type="ARBA" id="ARBA00022801"/>
    </source>
</evidence>
<feature type="domain" description="Chromo" evidence="21">
    <location>
        <begin position="1355"/>
        <end position="1405"/>
    </location>
</feature>
<keyword evidence="13" id="KW-0460">Magnesium</keyword>
<dbReference type="GO" id="GO:0003964">
    <property type="term" value="F:RNA-directed DNA polymerase activity"/>
    <property type="evidence" value="ECO:0007669"/>
    <property type="project" value="UniProtKB-KW"/>
</dbReference>
<dbReference type="GO" id="GO:0046872">
    <property type="term" value="F:metal ion binding"/>
    <property type="evidence" value="ECO:0007669"/>
    <property type="project" value="UniProtKB-KW"/>
</dbReference>
<dbReference type="GO" id="GO:0004190">
    <property type="term" value="F:aspartic-type endopeptidase activity"/>
    <property type="evidence" value="ECO:0007669"/>
    <property type="project" value="UniProtKB-KW"/>
</dbReference>
<evidence type="ECO:0000256" key="3">
    <source>
        <dbReference type="ARBA" id="ARBA00012180"/>
    </source>
</evidence>
<dbReference type="GO" id="GO:0005634">
    <property type="term" value="C:nucleus"/>
    <property type="evidence" value="ECO:0007669"/>
    <property type="project" value="UniProtKB-SubCell"/>
</dbReference>
<dbReference type="GeneTree" id="ENSGT01060000248608"/>
<reference evidence="24" key="2">
    <citation type="submission" date="2025-09" db="UniProtKB">
        <authorList>
            <consortium name="Ensembl"/>
        </authorList>
    </citation>
    <scope>IDENTIFICATION</scope>
</reference>
<dbReference type="SUPFAM" id="SSF54160">
    <property type="entry name" value="Chromo domain-like"/>
    <property type="match status" value="1"/>
</dbReference>
<feature type="compositionally biased region" description="Gly residues" evidence="20">
    <location>
        <begin position="1417"/>
        <end position="1427"/>
    </location>
</feature>
<dbReference type="InterPro" id="IPR000477">
    <property type="entry name" value="RT_dom"/>
</dbReference>
<dbReference type="GO" id="GO:0015074">
    <property type="term" value="P:DNA integration"/>
    <property type="evidence" value="ECO:0007669"/>
    <property type="project" value="UniProtKB-KW"/>
</dbReference>
<dbReference type="PROSITE" id="PS50013">
    <property type="entry name" value="CHROMO_2"/>
    <property type="match status" value="1"/>
</dbReference>
<dbReference type="FunFam" id="3.10.20.370:FF:000003">
    <property type="entry name" value="Transposon Tf2-6 polyprotein"/>
    <property type="match status" value="1"/>
</dbReference>
<evidence type="ECO:0000256" key="1">
    <source>
        <dbReference type="ARBA" id="ARBA00004123"/>
    </source>
</evidence>
<feature type="region of interest" description="Disordered" evidence="20">
    <location>
        <begin position="239"/>
        <end position="275"/>
    </location>
</feature>
<dbReference type="GO" id="GO:0006310">
    <property type="term" value="P:DNA recombination"/>
    <property type="evidence" value="ECO:0007669"/>
    <property type="project" value="UniProtKB-KW"/>
</dbReference>
<dbReference type="FunFam" id="3.30.420.10:FF:000032">
    <property type="entry name" value="Retrovirus-related Pol polyprotein from transposon 297-like Protein"/>
    <property type="match status" value="1"/>
</dbReference>
<keyword evidence="16" id="KW-0239">DNA-directed DNA polymerase</keyword>
<evidence type="ECO:0000256" key="8">
    <source>
        <dbReference type="ARBA" id="ARBA00022722"/>
    </source>
</evidence>
<keyword evidence="18" id="KW-0233">DNA recombination</keyword>
<keyword evidence="8" id="KW-0540">Nuclease</keyword>
<keyword evidence="15" id="KW-0695">RNA-directed DNA polymerase</keyword>
<dbReference type="CDD" id="cd09274">
    <property type="entry name" value="RNase_HI_RT_Ty3"/>
    <property type="match status" value="1"/>
</dbReference>
<dbReference type="InterPro" id="IPR043502">
    <property type="entry name" value="DNA/RNA_pol_sf"/>
</dbReference>
<evidence type="ECO:0000259" key="21">
    <source>
        <dbReference type="PROSITE" id="PS50013"/>
    </source>
</evidence>
<dbReference type="FunFam" id="3.30.70.270:FF:000020">
    <property type="entry name" value="Transposon Tf2-6 polyprotein-like Protein"/>
    <property type="match status" value="1"/>
</dbReference>
<comment type="subcellular location">
    <subcellularLocation>
        <location evidence="1">Nucleus</location>
    </subcellularLocation>
</comment>
<dbReference type="Proteomes" id="UP001108240">
    <property type="component" value="Unplaced"/>
</dbReference>
<dbReference type="InterPro" id="IPR050951">
    <property type="entry name" value="Retrovirus_Pol_polyprotein"/>
</dbReference>